<dbReference type="OrthoDB" id="7570830at2"/>
<comment type="caution">
    <text evidence="1">The sequence shown here is derived from an EMBL/GenBank/DDBJ whole genome shotgun (WGS) entry which is preliminary data.</text>
</comment>
<dbReference type="InterPro" id="IPR054438">
    <property type="entry name" value="Struct_cement_gp24/gp6"/>
</dbReference>
<accession>A0A5C6TTM1</accession>
<name>A0A5C6TTM1_9SPHN</name>
<dbReference type="Pfam" id="PF22758">
    <property type="entry name" value="Phage_cement"/>
    <property type="match status" value="1"/>
</dbReference>
<protein>
    <recommendedName>
        <fullName evidence="3">DUF2190 family protein</fullName>
    </recommendedName>
</protein>
<dbReference type="RefSeq" id="WP_147043093.1">
    <property type="nucleotide sequence ID" value="NZ_BAABIR010000004.1"/>
</dbReference>
<dbReference type="Proteomes" id="UP000321249">
    <property type="component" value="Unassembled WGS sequence"/>
</dbReference>
<gene>
    <name evidence="1" type="ORF">FRZ32_08455</name>
</gene>
<evidence type="ECO:0000313" key="1">
    <source>
        <dbReference type="EMBL" id="TXC63687.1"/>
    </source>
</evidence>
<evidence type="ECO:0000313" key="2">
    <source>
        <dbReference type="Proteomes" id="UP000321249"/>
    </source>
</evidence>
<keyword evidence="2" id="KW-1185">Reference proteome</keyword>
<proteinExistence type="predicted"/>
<evidence type="ECO:0008006" key="3">
    <source>
        <dbReference type="Google" id="ProtNLM"/>
    </source>
</evidence>
<organism evidence="1 2">
    <name type="scientific">Allosphingosinicella ginsenosidimutans</name>
    <dbReference type="NCBI Taxonomy" id="1176539"/>
    <lineage>
        <taxon>Bacteria</taxon>
        <taxon>Pseudomonadati</taxon>
        <taxon>Pseudomonadota</taxon>
        <taxon>Alphaproteobacteria</taxon>
        <taxon>Sphingomonadales</taxon>
        <taxon>Sphingomonadaceae</taxon>
        <taxon>Allosphingosinicella</taxon>
    </lineage>
</organism>
<dbReference type="AlphaFoldDB" id="A0A5C6TTM1"/>
<reference evidence="1 2" key="1">
    <citation type="journal article" date="2015" name="J. Microbiol.">
        <title>Sphingosinicella ginsenosidimutans sp. nov., with ginsenoside converting activity.</title>
        <authorList>
            <person name="Kim J.K."/>
            <person name="Kang M.S."/>
            <person name="Park S.C."/>
            <person name="Kim K.M."/>
            <person name="Choi K."/>
            <person name="Yoon M.H."/>
            <person name="Im W.T."/>
        </authorList>
    </citation>
    <scope>NUCLEOTIDE SEQUENCE [LARGE SCALE GENOMIC DNA]</scope>
    <source>
        <strain evidence="1 2">BS-11</strain>
    </source>
</reference>
<dbReference type="EMBL" id="VOQQ01000001">
    <property type="protein sequence ID" value="TXC63687.1"/>
    <property type="molecule type" value="Genomic_DNA"/>
</dbReference>
<sequence>MAVLQSTFGEDIAAGYPGMDASGELSNIITGTLEGSTACAFGRPVYQGTGNKGLTLTVSSALKGFALARTGLPVTSARAADTYAPGDNVTVKERGVIWVTSSTDATKGAQVYVTSAGAITKTSSGNTAATGWFFDDTISGAGLVRIARR</sequence>